<name>W4GDS2_APHAT</name>
<feature type="compositionally biased region" description="Low complexity" evidence="1">
    <location>
        <begin position="172"/>
        <end position="184"/>
    </location>
</feature>
<gene>
    <name evidence="2" type="ORF">H257_08983</name>
</gene>
<feature type="region of interest" description="Disordered" evidence="1">
    <location>
        <begin position="130"/>
        <end position="204"/>
    </location>
</feature>
<dbReference type="OrthoDB" id="10554352at2759"/>
<evidence type="ECO:0000256" key="1">
    <source>
        <dbReference type="SAM" id="MobiDB-lite"/>
    </source>
</evidence>
<accession>W4GDS2</accession>
<organism evidence="2">
    <name type="scientific">Aphanomyces astaci</name>
    <name type="common">Crayfish plague agent</name>
    <dbReference type="NCBI Taxonomy" id="112090"/>
    <lineage>
        <taxon>Eukaryota</taxon>
        <taxon>Sar</taxon>
        <taxon>Stramenopiles</taxon>
        <taxon>Oomycota</taxon>
        <taxon>Saprolegniomycetes</taxon>
        <taxon>Saprolegniales</taxon>
        <taxon>Verrucalvaceae</taxon>
        <taxon>Aphanomyces</taxon>
    </lineage>
</organism>
<evidence type="ECO:0000313" key="2">
    <source>
        <dbReference type="EMBL" id="ETV77083.1"/>
    </source>
</evidence>
<sequence>MGHSLTEVAATDLYERVIAEFGSNRPQDQVDRTLRHKPPEYFDVIAQRLRKRLALYTGVTTVDESSSLPLDPEDASTSPSADTQATASAAPFPSTNHPDDSNVPQMPLQLPSLLLIPNRQHPPFHVDLNAIGRPAPTMANPHQPSTDTTGMLPSLWDRSKAPRRGRPKGRTAAPPSSASEPSMAILVPPPTSTTTSSSIPPPRGGLVGVYATTKFTPRTCKRQFALVAALVRLYEPWRPTSEWTTSSTTTPPSTPHEMSSATMVMVAMNNDTPEWAVATIVPDTDDDQQGGGVLVQLVESGTQSRVPRHHIFVGVDHFVAFSGTAVVQIKEQSAAAGVQEAIV</sequence>
<dbReference type="VEuPathDB" id="FungiDB:H257_08983"/>
<dbReference type="EMBL" id="KI913134">
    <property type="protein sequence ID" value="ETV77083.1"/>
    <property type="molecule type" value="Genomic_DNA"/>
</dbReference>
<proteinExistence type="predicted"/>
<feature type="compositionally biased region" description="Polar residues" evidence="1">
    <location>
        <begin position="75"/>
        <end position="87"/>
    </location>
</feature>
<dbReference type="RefSeq" id="XP_009833389.1">
    <property type="nucleotide sequence ID" value="XM_009835087.1"/>
</dbReference>
<feature type="region of interest" description="Disordered" evidence="1">
    <location>
        <begin position="61"/>
        <end position="106"/>
    </location>
</feature>
<protein>
    <submittedName>
        <fullName evidence="2">Uncharacterized protein</fullName>
    </submittedName>
</protein>
<reference evidence="2" key="1">
    <citation type="submission" date="2013-12" db="EMBL/GenBank/DDBJ databases">
        <title>The Genome Sequence of Aphanomyces astaci APO3.</title>
        <authorList>
            <consortium name="The Broad Institute Genomics Platform"/>
            <person name="Russ C."/>
            <person name="Tyler B."/>
            <person name="van West P."/>
            <person name="Dieguez-Uribeondo J."/>
            <person name="Young S.K."/>
            <person name="Zeng Q."/>
            <person name="Gargeya S."/>
            <person name="Fitzgerald M."/>
            <person name="Abouelleil A."/>
            <person name="Alvarado L."/>
            <person name="Chapman S.B."/>
            <person name="Gainer-Dewar J."/>
            <person name="Goldberg J."/>
            <person name="Griggs A."/>
            <person name="Gujja S."/>
            <person name="Hansen M."/>
            <person name="Howarth C."/>
            <person name="Imamovic A."/>
            <person name="Ireland A."/>
            <person name="Larimer J."/>
            <person name="McCowan C."/>
            <person name="Murphy C."/>
            <person name="Pearson M."/>
            <person name="Poon T.W."/>
            <person name="Priest M."/>
            <person name="Roberts A."/>
            <person name="Saif S."/>
            <person name="Shea T."/>
            <person name="Sykes S."/>
            <person name="Wortman J."/>
            <person name="Nusbaum C."/>
            <person name="Birren B."/>
        </authorList>
    </citation>
    <scope>NUCLEOTIDE SEQUENCE [LARGE SCALE GENOMIC DNA]</scope>
    <source>
        <strain evidence="2">APO3</strain>
    </source>
</reference>
<dbReference type="AlphaFoldDB" id="W4GDS2"/>
<dbReference type="GeneID" id="20810979"/>
<feature type="compositionally biased region" description="Polar residues" evidence="1">
    <location>
        <begin position="140"/>
        <end position="151"/>
    </location>
</feature>